<name>A0ACD5Y9I7_AVESA</name>
<protein>
    <submittedName>
        <fullName evidence="1">Uncharacterized protein</fullName>
    </submittedName>
</protein>
<reference evidence="1" key="2">
    <citation type="submission" date="2025-09" db="UniProtKB">
        <authorList>
            <consortium name="EnsemblPlants"/>
        </authorList>
    </citation>
    <scope>IDENTIFICATION</scope>
</reference>
<sequence>MEANLVQAVVAVLTVSFILRQCGRALWYLVWRPYAVARWFRRQGIQGPPYRLVVGSLPEFRRLLISGRAYALDAGCHDYASLVYPFFQKMTSKYGRTFLCWLGPIPTICSTDMELVKQVLADRTNLFQKAYSLNHKFEIILGKGLVFVNGDDWKRQRRVVHPVFNPERLVSMSAIASESSQQMMERWFAKIKRGDGHQVETDISCDFNELTLTVITWVIYGKNYEDASGVMQLLREVQALTVSSFLDPPIPWFRYLPTLRNLRLRQLDKLVTSKITRLIQERVTNKDAEGGYGDDLLGPMVQAWSDAGTLSMEEIIGECKTFLAAGQDTSGNLLAWVMFLLSSYPEWQEKVREEVLRECPDNNGVPSVDALRKLKMLNTTLLEALRLYNPVPFMLRKTATDTTLANIRVPKGTTIMIPIAMLHRDKDVWGADSNEFNPMRFENGISRAANHPNALFSFSYGPRACIGQNFAMIEAQTVVSMILRRFSFSPSPNYVHKPTNKITLTPKYGVPLIVKHCSMMGETKFELLLGLMFEEL</sequence>
<reference evidence="1" key="1">
    <citation type="submission" date="2021-05" db="EMBL/GenBank/DDBJ databases">
        <authorList>
            <person name="Scholz U."/>
            <person name="Mascher M."/>
            <person name="Fiebig A."/>
        </authorList>
    </citation>
    <scope>NUCLEOTIDE SEQUENCE [LARGE SCALE GENOMIC DNA]</scope>
</reference>
<organism evidence="1 2">
    <name type="scientific">Avena sativa</name>
    <name type="common">Oat</name>
    <dbReference type="NCBI Taxonomy" id="4498"/>
    <lineage>
        <taxon>Eukaryota</taxon>
        <taxon>Viridiplantae</taxon>
        <taxon>Streptophyta</taxon>
        <taxon>Embryophyta</taxon>
        <taxon>Tracheophyta</taxon>
        <taxon>Spermatophyta</taxon>
        <taxon>Magnoliopsida</taxon>
        <taxon>Liliopsida</taxon>
        <taxon>Poales</taxon>
        <taxon>Poaceae</taxon>
        <taxon>BOP clade</taxon>
        <taxon>Pooideae</taxon>
        <taxon>Poodae</taxon>
        <taxon>Poeae</taxon>
        <taxon>Poeae Chloroplast Group 1 (Aveneae type)</taxon>
        <taxon>Aveninae</taxon>
        <taxon>Avena</taxon>
    </lineage>
</organism>
<accession>A0ACD5Y9I7</accession>
<keyword evidence="2" id="KW-1185">Reference proteome</keyword>
<dbReference type="EnsemblPlants" id="AVESA.00010b.r2.5DG0937530.1">
    <property type="protein sequence ID" value="AVESA.00010b.r2.5DG0937530.1.CDS"/>
    <property type="gene ID" value="AVESA.00010b.r2.5DG0937530"/>
</dbReference>
<evidence type="ECO:0000313" key="1">
    <source>
        <dbReference type="EnsemblPlants" id="AVESA.00010b.r2.5DG0937530.1.CDS"/>
    </source>
</evidence>
<evidence type="ECO:0000313" key="2">
    <source>
        <dbReference type="Proteomes" id="UP001732700"/>
    </source>
</evidence>
<proteinExistence type="predicted"/>
<dbReference type="Proteomes" id="UP001732700">
    <property type="component" value="Chromosome 5D"/>
</dbReference>